<evidence type="ECO:0000259" key="2">
    <source>
        <dbReference type="PROSITE" id="PS50975"/>
    </source>
</evidence>
<evidence type="ECO:0000313" key="4">
    <source>
        <dbReference type="Proteomes" id="UP001524478"/>
    </source>
</evidence>
<gene>
    <name evidence="3" type="ORF">NE686_19865</name>
</gene>
<name>A0ABT1SFU9_9FIRM</name>
<accession>A0ABT1SFU9</accession>
<dbReference type="InterPro" id="IPR013815">
    <property type="entry name" value="ATP_grasp_subdomain_1"/>
</dbReference>
<dbReference type="InterPro" id="IPR013651">
    <property type="entry name" value="ATP-grasp_RimK-type"/>
</dbReference>
<dbReference type="EMBL" id="JANGAC010000021">
    <property type="protein sequence ID" value="MCQ4925371.1"/>
    <property type="molecule type" value="Genomic_DNA"/>
</dbReference>
<keyword evidence="1" id="KW-0547">Nucleotide-binding</keyword>
<feature type="domain" description="ATP-grasp" evidence="2">
    <location>
        <begin position="83"/>
        <end position="264"/>
    </location>
</feature>
<evidence type="ECO:0000313" key="3">
    <source>
        <dbReference type="EMBL" id="MCQ4925371.1"/>
    </source>
</evidence>
<organism evidence="3 4">
    <name type="scientific">Tissierella carlieri</name>
    <dbReference type="NCBI Taxonomy" id="689904"/>
    <lineage>
        <taxon>Bacteria</taxon>
        <taxon>Bacillati</taxon>
        <taxon>Bacillota</taxon>
        <taxon>Tissierellia</taxon>
        <taxon>Tissierellales</taxon>
        <taxon>Tissierellaceae</taxon>
        <taxon>Tissierella</taxon>
    </lineage>
</organism>
<keyword evidence="1" id="KW-0067">ATP-binding</keyword>
<dbReference type="InterPro" id="IPR011761">
    <property type="entry name" value="ATP-grasp"/>
</dbReference>
<dbReference type="PANTHER" id="PTHR21621">
    <property type="entry name" value="RIBOSOMAL PROTEIN S6 MODIFICATION PROTEIN"/>
    <property type="match status" value="1"/>
</dbReference>
<dbReference type="RefSeq" id="WP_256312858.1">
    <property type="nucleotide sequence ID" value="NZ_JANGAC010000021.1"/>
</dbReference>
<comment type="caution">
    <text evidence="3">The sequence shown here is derived from an EMBL/GenBank/DDBJ whole genome shotgun (WGS) entry which is preliminary data.</text>
</comment>
<dbReference type="Pfam" id="PF08443">
    <property type="entry name" value="RimK"/>
    <property type="match status" value="1"/>
</dbReference>
<dbReference type="SUPFAM" id="SSF56059">
    <property type="entry name" value="Glutathione synthetase ATP-binding domain-like"/>
    <property type="match status" value="1"/>
</dbReference>
<reference evidence="3 4" key="1">
    <citation type="submission" date="2022-06" db="EMBL/GenBank/DDBJ databases">
        <title>Isolation of gut microbiota from human fecal samples.</title>
        <authorList>
            <person name="Pamer E.G."/>
            <person name="Barat B."/>
            <person name="Waligurski E."/>
            <person name="Medina S."/>
            <person name="Paddock L."/>
            <person name="Mostad J."/>
        </authorList>
    </citation>
    <scope>NUCLEOTIDE SEQUENCE [LARGE SCALE GENOMIC DNA]</scope>
    <source>
        <strain evidence="3 4">DFI.7.95</strain>
    </source>
</reference>
<dbReference type="Proteomes" id="UP001524478">
    <property type="component" value="Unassembled WGS sequence"/>
</dbReference>
<keyword evidence="4" id="KW-1185">Reference proteome</keyword>
<evidence type="ECO:0000256" key="1">
    <source>
        <dbReference type="PROSITE-ProRule" id="PRU00409"/>
    </source>
</evidence>
<proteinExistence type="predicted"/>
<protein>
    <submittedName>
        <fullName evidence="3">ATP-grasp domain-containing protein</fullName>
    </submittedName>
</protein>
<dbReference type="PANTHER" id="PTHR21621:SF0">
    <property type="entry name" value="BETA-CITRYLGLUTAMATE SYNTHASE B-RELATED"/>
    <property type="match status" value="1"/>
</dbReference>
<dbReference type="PROSITE" id="PS50975">
    <property type="entry name" value="ATP_GRASP"/>
    <property type="match status" value="1"/>
</dbReference>
<sequence length="276" mass="32033">MSNIREDGLMKLITFNPFRTIGIPKVSYIKPENMFKEIEKIKEADYILFPEYWQVNTLVYGLKKKIFPNISTYQLGHNKIETTRALQAIFPKSVPYTQILGKDNINIETIEEEFNYPLVAKEIKNSMGRGVFLVEDRKQLRSYIDNNEILYIQERLPIDRDIRIVYVGNQVIGSYWRIAGEGQFHNNIAKGASYDYDNVPEEAIKLVEDIARELNINHAGFDVAVVDNRLYVLEYNVMFGNEGLRNIGVEVEKYIQEYINNDPDFTPSNPTFPRAS</sequence>
<dbReference type="Gene3D" id="3.30.470.20">
    <property type="entry name" value="ATP-grasp fold, B domain"/>
    <property type="match status" value="1"/>
</dbReference>
<dbReference type="Gene3D" id="3.30.1490.20">
    <property type="entry name" value="ATP-grasp fold, A domain"/>
    <property type="match status" value="1"/>
</dbReference>